<feature type="chain" id="PRO_5002779001" evidence="3">
    <location>
        <begin position="23"/>
        <end position="776"/>
    </location>
</feature>
<feature type="compositionally biased region" description="Low complexity" evidence="1">
    <location>
        <begin position="745"/>
        <end position="754"/>
    </location>
</feature>
<feature type="signal peptide" evidence="3">
    <location>
        <begin position="1"/>
        <end position="22"/>
    </location>
</feature>
<evidence type="ECO:0000256" key="1">
    <source>
        <dbReference type="SAM" id="MobiDB-lite"/>
    </source>
</evidence>
<evidence type="ECO:0000313" key="5">
    <source>
        <dbReference type="Proteomes" id="UP000001695"/>
    </source>
</evidence>
<feature type="compositionally biased region" description="Polar residues" evidence="1">
    <location>
        <begin position="766"/>
        <end position="776"/>
    </location>
</feature>
<evidence type="ECO:0000256" key="3">
    <source>
        <dbReference type="SAM" id="SignalP"/>
    </source>
</evidence>
<dbReference type="OrthoDB" id="5457650at2"/>
<dbReference type="RefSeq" id="WP_012382996.1">
    <property type="nucleotide sequence ID" value="NC_010580.1"/>
</dbReference>
<dbReference type="InterPro" id="IPR027628">
    <property type="entry name" value="DotA_TraY"/>
</dbReference>
<feature type="transmembrane region" description="Helical" evidence="2">
    <location>
        <begin position="503"/>
        <end position="523"/>
    </location>
</feature>
<geneLocation type="plasmid" evidence="4 5">
    <name>pBIND01</name>
</geneLocation>
<proteinExistence type="predicted"/>
<accession>B2ILI3</accession>
<protein>
    <submittedName>
        <fullName evidence="4">Conserved hypothetical membrane protein</fullName>
    </submittedName>
</protein>
<dbReference type="NCBIfam" id="TIGR04346">
    <property type="entry name" value="DotA_TraY"/>
    <property type="match status" value="1"/>
</dbReference>
<feature type="transmembrane region" description="Helical" evidence="2">
    <location>
        <begin position="529"/>
        <end position="548"/>
    </location>
</feature>
<dbReference type="AlphaFoldDB" id="B2ILI3"/>
<feature type="transmembrane region" description="Helical" evidence="2">
    <location>
        <begin position="649"/>
        <end position="674"/>
    </location>
</feature>
<organism evidence="4 5">
    <name type="scientific">Beijerinckia indica subsp. indica (strain ATCC 9039 / DSM 1715 / NCIMB 8712)</name>
    <dbReference type="NCBI Taxonomy" id="395963"/>
    <lineage>
        <taxon>Bacteria</taxon>
        <taxon>Pseudomonadati</taxon>
        <taxon>Pseudomonadota</taxon>
        <taxon>Alphaproteobacteria</taxon>
        <taxon>Hyphomicrobiales</taxon>
        <taxon>Beijerinckiaceae</taxon>
        <taxon>Beijerinckia</taxon>
    </lineage>
</organism>
<feature type="region of interest" description="Disordered" evidence="1">
    <location>
        <begin position="735"/>
        <end position="776"/>
    </location>
</feature>
<dbReference type="Proteomes" id="UP000001695">
    <property type="component" value="Plasmid pBIND01"/>
</dbReference>
<name>B2ILI3_BEII9</name>
<keyword evidence="4" id="KW-0614">Plasmid</keyword>
<gene>
    <name evidence="4" type="ordered locus">Bind_3854</name>
</gene>
<dbReference type="KEGG" id="bid:Bind_3854"/>
<dbReference type="EMBL" id="CP001017">
    <property type="protein sequence ID" value="ACB97383.1"/>
    <property type="molecule type" value="Genomic_DNA"/>
</dbReference>
<feature type="transmembrane region" description="Helical" evidence="2">
    <location>
        <begin position="599"/>
        <end position="619"/>
    </location>
</feature>
<dbReference type="HOGENOM" id="CLU_023238_0_0_5"/>
<feature type="transmembrane region" description="Helical" evidence="2">
    <location>
        <begin position="72"/>
        <end position="90"/>
    </location>
</feature>
<keyword evidence="2" id="KW-0472">Membrane</keyword>
<evidence type="ECO:0000256" key="2">
    <source>
        <dbReference type="SAM" id="Phobius"/>
    </source>
</evidence>
<keyword evidence="2" id="KW-0812">Transmembrane</keyword>
<keyword evidence="2" id="KW-1133">Transmembrane helix</keyword>
<evidence type="ECO:0000313" key="4">
    <source>
        <dbReference type="EMBL" id="ACB97383.1"/>
    </source>
</evidence>
<sequence length="776" mass="82268">MRLLFTLATLFFACLALEPAFAQIANNGTALTWAVLDPGNDWAAQAINNIFPINQNGATTVIGQIMGQLTRFVMAIAMAFLCYHFIMNIHRVAETSRLMTDAMTWMGVVRIGFAAIMMFPLASGFSNGQAMVVKTAMWGIGMAKAVYANAIQAIGPDALVIAQPMIPGTSTTVINLIQNEFCRALINQASGNPNLVPIPNPVVGEPVATLTYITWAYGLASGNETGTPVCGTVTLQQSSGATNLAGVSVDMPAIQQQILQSVLNADIRSTVPMVVQNFWQTKQASALAPLLQIFQTATADYTQQLTNTATQVTSQLRNALSDPTQARAGSIGLITNETQLNSLGWTSAGAYYLEIARLNGQTMSLLNATPMVSPPSFEGLSKSLKNDLAPLVTAETQFLSNLRSYVTTTDGLDAPTGNAQLFSGATPGGDGASAIEQVMRSIHLSDRVLSYFTEAMSPTGNNWTDPFGSLMQLGHKLIVIALTALGAAGLLSSTTGTVASTAWNILTLNFAGAAASVAGSALVQFFGTPIFLACLALLIPGLTIAFVLPMIPWVMWMAGVAGYLILVCEAVVAVPLWMLAHMTLEGAGLHGRAIEGYGLLFNLLFRPVLMLFGLFLGYTIFAAMSWLVRMSFGIAAGFVLANGWVVTNILGVCVLLSIYVTIHIVLALTSFRLITLIPHHLPRLVGFTATNRVDMNQFSKEAALVGVGGALTTMREGLREGAFGAGEAVQKQLGYTRKLTGPTTSSPEQSSSASKHGMDSTLRAATDTQNSPNEEV</sequence>
<feature type="transmembrane region" description="Helical" evidence="2">
    <location>
        <begin position="102"/>
        <end position="122"/>
    </location>
</feature>
<feature type="transmembrane region" description="Helical" evidence="2">
    <location>
        <begin position="560"/>
        <end position="579"/>
    </location>
</feature>
<feature type="transmembrane region" description="Helical" evidence="2">
    <location>
        <begin position="473"/>
        <end position="491"/>
    </location>
</feature>
<reference evidence="4 5" key="1">
    <citation type="submission" date="2008-03" db="EMBL/GenBank/DDBJ databases">
        <title>Complete sequence of plasmid1 of Beijerinckia indica subsp. indica ATCC 9039.</title>
        <authorList>
            <consortium name="US DOE Joint Genome Institute"/>
            <person name="Copeland A."/>
            <person name="Lucas S."/>
            <person name="Lapidus A."/>
            <person name="Glavina del Rio T."/>
            <person name="Dalin E."/>
            <person name="Tice H."/>
            <person name="Bruce D."/>
            <person name="Goodwin L."/>
            <person name="Pitluck S."/>
            <person name="LaButti K."/>
            <person name="Schmutz J."/>
            <person name="Larimer F."/>
            <person name="Land M."/>
            <person name="Hauser L."/>
            <person name="Kyrpides N."/>
            <person name="Mikhailova N."/>
            <person name="Dunfield P.F."/>
            <person name="Dedysh S.N."/>
            <person name="Liesack W."/>
            <person name="Saw J.H."/>
            <person name="Alam M."/>
            <person name="Chen Y."/>
            <person name="Murrell J.C."/>
            <person name="Richardson P."/>
        </authorList>
    </citation>
    <scope>NUCLEOTIDE SEQUENCE [LARGE SCALE GENOMIC DNA]</scope>
    <source>
        <strain evidence="5">ATCC 9039 / DSM 1715 / NCIMB 8712</strain>
        <plasmid evidence="4 5">pBIND01</plasmid>
    </source>
</reference>
<keyword evidence="5" id="KW-1185">Reference proteome</keyword>
<keyword evidence="3" id="KW-0732">Signal</keyword>